<dbReference type="Proteomes" id="UP000204221">
    <property type="component" value="Chromosome"/>
</dbReference>
<dbReference type="PANTHER" id="PTHR43441:SF11">
    <property type="entry name" value="RIBOSOMAL-PROTEIN-SERINE ACETYLTRANSFERASE"/>
    <property type="match status" value="1"/>
</dbReference>
<reference evidence="1 2" key="1">
    <citation type="submission" date="2017-07" db="EMBL/GenBank/DDBJ databases">
        <title>Complete genome sequence of Actinoalloteichus hoggarensis DSM 45943, type strain of Actinoalloteichus hoggarensis.</title>
        <authorList>
            <person name="Ruckert C."/>
            <person name="Nouioui I."/>
            <person name="Willmese J."/>
            <person name="van Wezel G."/>
            <person name="Klenk H.-P."/>
            <person name="Kalinowski J."/>
            <person name="Zotchev S.B."/>
        </authorList>
    </citation>
    <scope>NUCLEOTIDE SEQUENCE [LARGE SCALE GENOMIC DNA]</scope>
    <source>
        <strain evidence="1 2">DSM 45943</strain>
    </source>
</reference>
<dbReference type="Gene3D" id="3.40.630.30">
    <property type="match status" value="1"/>
</dbReference>
<dbReference type="OrthoDB" id="9814648at2"/>
<dbReference type="GO" id="GO:0005737">
    <property type="term" value="C:cytoplasm"/>
    <property type="evidence" value="ECO:0007669"/>
    <property type="project" value="TreeGrafter"/>
</dbReference>
<dbReference type="SUPFAM" id="SSF55729">
    <property type="entry name" value="Acyl-CoA N-acyltransferases (Nat)"/>
    <property type="match status" value="1"/>
</dbReference>
<dbReference type="EMBL" id="CP022521">
    <property type="protein sequence ID" value="ASO20419.1"/>
    <property type="molecule type" value="Genomic_DNA"/>
</dbReference>
<name>A0A221W433_9PSEU</name>
<accession>A0A221W433</accession>
<gene>
    <name evidence="1" type="ORF">AHOG_13880</name>
</gene>
<protein>
    <submittedName>
        <fullName evidence="1">Uncharacterized protein</fullName>
    </submittedName>
</protein>
<evidence type="ECO:0000313" key="2">
    <source>
        <dbReference type="Proteomes" id="UP000204221"/>
    </source>
</evidence>
<dbReference type="Pfam" id="PF13302">
    <property type="entry name" value="Acetyltransf_3"/>
    <property type="match status" value="1"/>
</dbReference>
<dbReference type="GO" id="GO:1990189">
    <property type="term" value="F:protein N-terminal-serine acetyltransferase activity"/>
    <property type="evidence" value="ECO:0007669"/>
    <property type="project" value="TreeGrafter"/>
</dbReference>
<organism evidence="1 2">
    <name type="scientific">Actinoalloteichus hoggarensis</name>
    <dbReference type="NCBI Taxonomy" id="1470176"/>
    <lineage>
        <taxon>Bacteria</taxon>
        <taxon>Bacillati</taxon>
        <taxon>Actinomycetota</taxon>
        <taxon>Actinomycetes</taxon>
        <taxon>Pseudonocardiales</taxon>
        <taxon>Pseudonocardiaceae</taxon>
        <taxon>Actinoalloteichus</taxon>
    </lineage>
</organism>
<dbReference type="GO" id="GO:0008999">
    <property type="term" value="F:protein-N-terminal-alanine acetyltransferase activity"/>
    <property type="evidence" value="ECO:0007669"/>
    <property type="project" value="TreeGrafter"/>
</dbReference>
<dbReference type="InterPro" id="IPR051908">
    <property type="entry name" value="Ribosomal_N-acetyltransferase"/>
</dbReference>
<dbReference type="InterPro" id="IPR016181">
    <property type="entry name" value="Acyl_CoA_acyltransferase"/>
</dbReference>
<dbReference type="PANTHER" id="PTHR43441">
    <property type="entry name" value="RIBOSOMAL-PROTEIN-SERINE ACETYLTRANSFERASE"/>
    <property type="match status" value="1"/>
</dbReference>
<sequence>MTGCQAETGFTLASAFHGRGQVTKAVGLILEHLFVLRGPRRVSAECDPRNIDSARLLERLGSRRGGGAPGQHVAAGEWADDLLFGSTAVDYRPARG</sequence>
<evidence type="ECO:0000313" key="1">
    <source>
        <dbReference type="EMBL" id="ASO20419.1"/>
    </source>
</evidence>
<dbReference type="AlphaFoldDB" id="A0A221W433"/>
<proteinExistence type="predicted"/>
<dbReference type="RefSeq" id="WP_093941746.1">
    <property type="nucleotide sequence ID" value="NZ_CP022521.1"/>
</dbReference>
<dbReference type="KEGG" id="ahg:AHOG_13880"/>
<keyword evidence="2" id="KW-1185">Reference proteome</keyword>
<dbReference type="InterPro" id="IPR000182">
    <property type="entry name" value="GNAT_dom"/>
</dbReference>